<keyword evidence="1" id="KW-0472">Membrane</keyword>
<reference evidence="2 3" key="2">
    <citation type="journal article" date="2009" name="Genome Res.">
        <title>Ortho-proteogenomics: multiple proteomes investigation through orthology and a new MS-based protocol.</title>
        <authorList>
            <person name="Gallien S."/>
            <person name="Perrodou E."/>
            <person name="Carapito C."/>
            <person name="Deshayes C."/>
            <person name="Reyrat J.M."/>
            <person name="Van Dorsselaer A."/>
            <person name="Poch O."/>
            <person name="Schaeffer C."/>
            <person name="Lecompte O."/>
        </authorList>
    </citation>
    <scope>NUCLEOTIDE SEQUENCE [LARGE SCALE GENOMIC DNA]</scope>
    <source>
        <strain evidence="3">ATCC 700084 / mc(2)155</strain>
    </source>
</reference>
<dbReference type="PATRIC" id="fig|246196.56.peg.956"/>
<evidence type="ECO:0000313" key="3">
    <source>
        <dbReference type="Proteomes" id="UP000006158"/>
    </source>
</evidence>
<gene>
    <name evidence="2" type="ordered locus">MSMEI_0932</name>
</gene>
<keyword evidence="1" id="KW-1133">Transmembrane helix</keyword>
<protein>
    <submittedName>
        <fullName evidence="2">Uncharacterized protein</fullName>
    </submittedName>
</protein>
<feature type="transmembrane region" description="Helical" evidence="1">
    <location>
        <begin position="87"/>
        <end position="103"/>
    </location>
</feature>
<feature type="transmembrane region" description="Helical" evidence="1">
    <location>
        <begin position="109"/>
        <end position="128"/>
    </location>
</feature>
<sequence>MPTMCPSQSPPSEPARAKSLVETVGFVFWLVAAVLLMVGGMIAASVSLPGLDTGLFRGVGVLIAVAGAGMAFLAGRSRNGDPRFRRAAMALSVAIVVIVALTARLGVVHILTLIGIVLLIVGTILNALPRRDRD</sequence>
<reference evidence="2 3" key="1">
    <citation type="journal article" date="2007" name="Genome Biol.">
        <title>Interrupted coding sequences in Mycobacterium smegmatis: authentic mutations or sequencing errors?</title>
        <authorList>
            <person name="Deshayes C."/>
            <person name="Perrodou E."/>
            <person name="Gallien S."/>
            <person name="Euphrasie D."/>
            <person name="Schaeffer C."/>
            <person name="Van-Dorsselaer A."/>
            <person name="Poch O."/>
            <person name="Lecompte O."/>
            <person name="Reyrat J.M."/>
        </authorList>
    </citation>
    <scope>NUCLEOTIDE SEQUENCE [LARGE SCALE GENOMIC DNA]</scope>
    <source>
        <strain evidence="3">ATCC 700084 / mc(2)155</strain>
    </source>
</reference>
<dbReference type="AlphaFoldDB" id="I7FXC7"/>
<feature type="transmembrane region" description="Helical" evidence="1">
    <location>
        <begin position="54"/>
        <end position="75"/>
    </location>
</feature>
<accession>I7FXC7</accession>
<organism evidence="2 3">
    <name type="scientific">Mycolicibacterium smegmatis (strain ATCC 700084 / mc(2)155)</name>
    <name type="common">Mycobacterium smegmatis</name>
    <dbReference type="NCBI Taxonomy" id="246196"/>
    <lineage>
        <taxon>Bacteria</taxon>
        <taxon>Bacillati</taxon>
        <taxon>Actinomycetota</taxon>
        <taxon>Actinomycetes</taxon>
        <taxon>Mycobacteriales</taxon>
        <taxon>Mycobacteriaceae</taxon>
        <taxon>Mycolicibacterium</taxon>
    </lineage>
</organism>
<dbReference type="EMBL" id="CP001663">
    <property type="protein sequence ID" value="AFP37412.1"/>
    <property type="molecule type" value="Genomic_DNA"/>
</dbReference>
<keyword evidence="1" id="KW-0812">Transmembrane</keyword>
<dbReference type="Proteomes" id="UP000006158">
    <property type="component" value="Chromosome"/>
</dbReference>
<evidence type="ECO:0000313" key="2">
    <source>
        <dbReference type="EMBL" id="AFP37412.1"/>
    </source>
</evidence>
<name>I7FXC7_MYCS2</name>
<evidence type="ECO:0000256" key="1">
    <source>
        <dbReference type="SAM" id="Phobius"/>
    </source>
</evidence>
<dbReference type="KEGG" id="msg:MSMEI_0932"/>
<proteinExistence type="predicted"/>
<feature type="transmembrane region" description="Helical" evidence="1">
    <location>
        <begin position="26"/>
        <end position="48"/>
    </location>
</feature>